<protein>
    <submittedName>
        <fullName evidence="2">Uncharacterized protein</fullName>
    </submittedName>
</protein>
<organism evidence="2 3">
    <name type="scientific">Prochlorococcus marinus str. PAC1</name>
    <dbReference type="NCBI Taxonomy" id="59924"/>
    <lineage>
        <taxon>Bacteria</taxon>
        <taxon>Bacillati</taxon>
        <taxon>Cyanobacteriota</taxon>
        <taxon>Cyanophyceae</taxon>
        <taxon>Synechococcales</taxon>
        <taxon>Prochlorococcaceae</taxon>
        <taxon>Prochlorococcus</taxon>
    </lineage>
</organism>
<name>A0A0A2CBH2_PROMR</name>
<reference evidence="3" key="1">
    <citation type="journal article" date="2014" name="Sci. Data">
        <title>Genomes of diverse isolates of the marine cyanobacterium Prochlorococcus.</title>
        <authorList>
            <person name="Biller S."/>
            <person name="Berube P."/>
            <person name="Thompson J."/>
            <person name="Kelly L."/>
            <person name="Roggensack S."/>
            <person name="Awad L."/>
            <person name="Roache-Johnson K."/>
            <person name="Ding H."/>
            <person name="Giovannoni S.J."/>
            <person name="Moore L.R."/>
            <person name="Chisholm S.W."/>
        </authorList>
    </citation>
    <scope>NUCLEOTIDE SEQUENCE [LARGE SCALE GENOMIC DNA]</scope>
    <source>
        <strain evidence="3">PAC1</strain>
    </source>
</reference>
<keyword evidence="1" id="KW-0812">Transmembrane</keyword>
<dbReference type="Proteomes" id="UP000030392">
    <property type="component" value="Unassembled WGS sequence"/>
</dbReference>
<evidence type="ECO:0000313" key="2">
    <source>
        <dbReference type="EMBL" id="KGG22255.1"/>
    </source>
</evidence>
<keyword evidence="1" id="KW-1133">Transmembrane helix</keyword>
<evidence type="ECO:0000256" key="1">
    <source>
        <dbReference type="SAM" id="Phobius"/>
    </source>
</evidence>
<gene>
    <name evidence="2" type="ORF">EV03_0148</name>
</gene>
<sequence>MPLIVDPSKDTSNGVGKTFRTINITLAIALPLSAILVTIFWGLRHGFSSFI</sequence>
<comment type="caution">
    <text evidence="2">The sequence shown here is derived from an EMBL/GenBank/DDBJ whole genome shotgun (WGS) entry which is preliminary data.</text>
</comment>
<dbReference type="EMBL" id="JNAX01000003">
    <property type="protein sequence ID" value="KGG22255.1"/>
    <property type="molecule type" value="Genomic_DNA"/>
</dbReference>
<evidence type="ECO:0000313" key="3">
    <source>
        <dbReference type="Proteomes" id="UP000030392"/>
    </source>
</evidence>
<accession>A0A0A2CBH2</accession>
<keyword evidence="1" id="KW-0472">Membrane</keyword>
<dbReference type="AlphaFoldDB" id="A0A0A2CBH2"/>
<dbReference type="RefSeq" id="WP_181414041.1">
    <property type="nucleotide sequence ID" value="NZ_CP138967.1"/>
</dbReference>
<proteinExistence type="predicted"/>
<feature type="transmembrane region" description="Helical" evidence="1">
    <location>
        <begin position="20"/>
        <end position="43"/>
    </location>
</feature>